<evidence type="ECO:0000313" key="2">
    <source>
        <dbReference type="Proteomes" id="UP001283361"/>
    </source>
</evidence>
<reference evidence="1" key="1">
    <citation type="journal article" date="2023" name="G3 (Bethesda)">
        <title>A reference genome for the long-term kleptoplast-retaining sea slug Elysia crispata morphotype clarki.</title>
        <authorList>
            <person name="Eastman K.E."/>
            <person name="Pendleton A.L."/>
            <person name="Shaikh M.A."/>
            <person name="Suttiyut T."/>
            <person name="Ogas R."/>
            <person name="Tomko P."/>
            <person name="Gavelis G."/>
            <person name="Widhalm J.R."/>
            <person name="Wisecaver J.H."/>
        </authorList>
    </citation>
    <scope>NUCLEOTIDE SEQUENCE</scope>
    <source>
        <strain evidence="1">ECLA1</strain>
    </source>
</reference>
<dbReference type="EMBL" id="JAWDGP010001994">
    <property type="protein sequence ID" value="KAK3786221.1"/>
    <property type="molecule type" value="Genomic_DNA"/>
</dbReference>
<dbReference type="Proteomes" id="UP001283361">
    <property type="component" value="Unassembled WGS sequence"/>
</dbReference>
<dbReference type="AlphaFoldDB" id="A0AAE1AFP9"/>
<protein>
    <submittedName>
        <fullName evidence="1">Uncharacterized protein</fullName>
    </submittedName>
</protein>
<comment type="caution">
    <text evidence="1">The sequence shown here is derived from an EMBL/GenBank/DDBJ whole genome shotgun (WGS) entry which is preliminary data.</text>
</comment>
<gene>
    <name evidence="1" type="ORF">RRG08_064480</name>
</gene>
<organism evidence="1 2">
    <name type="scientific">Elysia crispata</name>
    <name type="common">lettuce slug</name>
    <dbReference type="NCBI Taxonomy" id="231223"/>
    <lineage>
        <taxon>Eukaryota</taxon>
        <taxon>Metazoa</taxon>
        <taxon>Spiralia</taxon>
        <taxon>Lophotrochozoa</taxon>
        <taxon>Mollusca</taxon>
        <taxon>Gastropoda</taxon>
        <taxon>Heterobranchia</taxon>
        <taxon>Euthyneura</taxon>
        <taxon>Panpulmonata</taxon>
        <taxon>Sacoglossa</taxon>
        <taxon>Placobranchoidea</taxon>
        <taxon>Plakobranchidae</taxon>
        <taxon>Elysia</taxon>
    </lineage>
</organism>
<keyword evidence="2" id="KW-1185">Reference proteome</keyword>
<evidence type="ECO:0000313" key="1">
    <source>
        <dbReference type="EMBL" id="KAK3786221.1"/>
    </source>
</evidence>
<sequence>MSDNTIVYLQRFRVAVISHSHTRSGRGEIYRSILSKEDQSLLLALRLSEDCHLLNRCYNVHTNGATTSTLTVIQHPHQRCYNIHINAAATSTLTVLQHPHHRCYDIQTNAAATSTLTVLQHPHQRYYNIHINGAATSTSTVL</sequence>
<proteinExistence type="predicted"/>
<accession>A0AAE1AFP9</accession>
<name>A0AAE1AFP9_9GAST</name>